<feature type="compositionally biased region" description="Basic and acidic residues" evidence="1">
    <location>
        <begin position="53"/>
        <end position="69"/>
    </location>
</feature>
<reference evidence="3" key="1">
    <citation type="submission" date="2021-04" db="EMBL/GenBank/DDBJ databases">
        <authorList>
            <consortium name="Molecular Ecology Group"/>
        </authorList>
    </citation>
    <scope>NUCLEOTIDE SEQUENCE</scope>
</reference>
<protein>
    <recommendedName>
        <fullName evidence="2">Ras/Rap GTPase-activating protein SynGAP-like PH domain-containing protein</fullName>
    </recommendedName>
</protein>
<organism evidence="3 4">
    <name type="scientific">Candidula unifasciata</name>
    <dbReference type="NCBI Taxonomy" id="100452"/>
    <lineage>
        <taxon>Eukaryota</taxon>
        <taxon>Metazoa</taxon>
        <taxon>Spiralia</taxon>
        <taxon>Lophotrochozoa</taxon>
        <taxon>Mollusca</taxon>
        <taxon>Gastropoda</taxon>
        <taxon>Heterobranchia</taxon>
        <taxon>Euthyneura</taxon>
        <taxon>Panpulmonata</taxon>
        <taxon>Eupulmonata</taxon>
        <taxon>Stylommatophora</taxon>
        <taxon>Helicina</taxon>
        <taxon>Helicoidea</taxon>
        <taxon>Geomitridae</taxon>
        <taxon>Candidula</taxon>
    </lineage>
</organism>
<feature type="non-terminal residue" evidence="3">
    <location>
        <position position="131"/>
    </location>
</feature>
<name>A0A8S3ZJQ9_9EUPU</name>
<dbReference type="Pfam" id="PF25321">
    <property type="entry name" value="PH_RASGAP"/>
    <property type="match status" value="1"/>
</dbReference>
<evidence type="ECO:0000313" key="3">
    <source>
        <dbReference type="EMBL" id="CAG5129549.1"/>
    </source>
</evidence>
<dbReference type="EMBL" id="CAJHNH020003557">
    <property type="protein sequence ID" value="CAG5129549.1"/>
    <property type="molecule type" value="Genomic_DNA"/>
</dbReference>
<dbReference type="InterPro" id="IPR057606">
    <property type="entry name" value="SynGAP1-like_PH"/>
</dbReference>
<feature type="region of interest" description="Disordered" evidence="1">
    <location>
        <begin position="1"/>
        <end position="27"/>
    </location>
</feature>
<gene>
    <name evidence="3" type="ORF">CUNI_LOCUS15107</name>
</gene>
<feature type="domain" description="Ras/Rap GTPase-activating protein SynGAP-like PH" evidence="2">
    <location>
        <begin position="29"/>
        <end position="90"/>
    </location>
</feature>
<feature type="non-terminal residue" evidence="3">
    <location>
        <position position="1"/>
    </location>
</feature>
<feature type="compositionally biased region" description="Low complexity" evidence="1">
    <location>
        <begin position="75"/>
        <end position="84"/>
    </location>
</feature>
<evidence type="ECO:0000256" key="1">
    <source>
        <dbReference type="SAM" id="MobiDB-lite"/>
    </source>
</evidence>
<proteinExistence type="predicted"/>
<feature type="region of interest" description="Disordered" evidence="1">
    <location>
        <begin position="47"/>
        <end position="115"/>
    </location>
</feature>
<comment type="caution">
    <text evidence="3">The sequence shown here is derived from an EMBL/GenBank/DDBJ whole genome shotgun (WGS) entry which is preliminary data.</text>
</comment>
<dbReference type="Proteomes" id="UP000678393">
    <property type="component" value="Unassembled WGS sequence"/>
</dbReference>
<feature type="compositionally biased region" description="Polar residues" evidence="1">
    <location>
        <begin position="16"/>
        <end position="27"/>
    </location>
</feature>
<keyword evidence="4" id="KW-1185">Reference proteome</keyword>
<accession>A0A8S3ZJQ9</accession>
<feature type="compositionally biased region" description="Basic and acidic residues" evidence="1">
    <location>
        <begin position="1"/>
        <end position="11"/>
    </location>
</feature>
<sequence length="131" mass="14619">SSLERMDEQRRGSLPLVSTYNDSMESVSTTSRLANFFSKKGFKSNLKRTKSVTKLDRKRSSPNLSEHDTSSLMGSLKRSMSLGRLSKKKSKSDSSKTRAFASGTPSRQGTPHDSPALRCQLFSCAAFNYRR</sequence>
<dbReference type="OrthoDB" id="6147547at2759"/>
<evidence type="ECO:0000259" key="2">
    <source>
        <dbReference type="Pfam" id="PF25321"/>
    </source>
</evidence>
<dbReference type="AlphaFoldDB" id="A0A8S3ZJQ9"/>
<evidence type="ECO:0000313" key="4">
    <source>
        <dbReference type="Proteomes" id="UP000678393"/>
    </source>
</evidence>